<reference evidence="1 2" key="1">
    <citation type="submission" date="2023-08" db="EMBL/GenBank/DDBJ databases">
        <title>Nocardioides seae sp. nov., a bacterium isolated from a soil.</title>
        <authorList>
            <person name="Wang X."/>
        </authorList>
    </citation>
    <scope>NUCLEOTIDE SEQUENCE [LARGE SCALE GENOMIC DNA]</scope>
    <source>
        <strain evidence="1 2">YZH12</strain>
    </source>
</reference>
<name>A0ABU3PXZ1_9ACTN</name>
<dbReference type="EMBL" id="JAVYII010000005">
    <property type="protein sequence ID" value="MDT9594115.1"/>
    <property type="molecule type" value="Genomic_DNA"/>
</dbReference>
<sequence>MDVAALAASVTRHRARPFPDCRGVEIDGVDLVLVDADLAGCVDALLSSAGRSPQHEVELRRVVADLERVVPLLPAEWVPYFAAARDLGRAALAVRR</sequence>
<comment type="caution">
    <text evidence="1">The sequence shown here is derived from an EMBL/GenBank/DDBJ whole genome shotgun (WGS) entry which is preliminary data.</text>
</comment>
<proteinExistence type="predicted"/>
<evidence type="ECO:0000313" key="1">
    <source>
        <dbReference type="EMBL" id="MDT9594115.1"/>
    </source>
</evidence>
<accession>A0ABU3PXZ1</accession>
<dbReference type="RefSeq" id="WP_315733596.1">
    <property type="nucleotide sequence ID" value="NZ_JAVYII010000005.1"/>
</dbReference>
<organism evidence="1 2">
    <name type="scientific">Nocardioides imazamoxiresistens</name>
    <dbReference type="NCBI Taxonomy" id="3231893"/>
    <lineage>
        <taxon>Bacteria</taxon>
        <taxon>Bacillati</taxon>
        <taxon>Actinomycetota</taxon>
        <taxon>Actinomycetes</taxon>
        <taxon>Propionibacteriales</taxon>
        <taxon>Nocardioidaceae</taxon>
        <taxon>Nocardioides</taxon>
    </lineage>
</organism>
<protein>
    <submittedName>
        <fullName evidence="1">Uncharacterized protein</fullName>
    </submittedName>
</protein>
<evidence type="ECO:0000313" key="2">
    <source>
        <dbReference type="Proteomes" id="UP001268542"/>
    </source>
</evidence>
<dbReference type="Proteomes" id="UP001268542">
    <property type="component" value="Unassembled WGS sequence"/>
</dbReference>
<gene>
    <name evidence="1" type="ORF">RDV89_13615</name>
</gene>
<keyword evidence="2" id="KW-1185">Reference proteome</keyword>